<dbReference type="Proteomes" id="UP000619355">
    <property type="component" value="Unassembled WGS sequence"/>
</dbReference>
<accession>A0A919F3R9</accession>
<proteinExistence type="predicted"/>
<dbReference type="AlphaFoldDB" id="A0A919F3R9"/>
<gene>
    <name evidence="1" type="ORF">GCM10018980_75840</name>
</gene>
<protein>
    <submittedName>
        <fullName evidence="1">Uncharacterized protein</fullName>
    </submittedName>
</protein>
<evidence type="ECO:0000313" key="1">
    <source>
        <dbReference type="EMBL" id="GHG77501.1"/>
    </source>
</evidence>
<organism evidence="1 2">
    <name type="scientific">Streptomyces capoamus</name>
    <dbReference type="NCBI Taxonomy" id="68183"/>
    <lineage>
        <taxon>Bacteria</taxon>
        <taxon>Bacillati</taxon>
        <taxon>Actinomycetota</taxon>
        <taxon>Actinomycetes</taxon>
        <taxon>Kitasatosporales</taxon>
        <taxon>Streptomycetaceae</taxon>
        <taxon>Streptomyces</taxon>
    </lineage>
</organism>
<comment type="caution">
    <text evidence="1">The sequence shown here is derived from an EMBL/GenBank/DDBJ whole genome shotgun (WGS) entry which is preliminary data.</text>
</comment>
<name>A0A919F3R9_9ACTN</name>
<keyword evidence="2" id="KW-1185">Reference proteome</keyword>
<sequence>MAVPDWTAAAIRAATPARATVAVLGCEVWEVRPREEMLLNTDSFCMTAGRAARGDRTVGWDVRAELGGAKAVCGCGAGSPVRAVTVGLL</sequence>
<evidence type="ECO:0000313" key="2">
    <source>
        <dbReference type="Proteomes" id="UP000619355"/>
    </source>
</evidence>
<reference evidence="2" key="1">
    <citation type="journal article" date="2019" name="Int. J. Syst. Evol. Microbiol.">
        <title>The Global Catalogue of Microorganisms (GCM) 10K type strain sequencing project: providing services to taxonomists for standard genome sequencing and annotation.</title>
        <authorList>
            <consortium name="The Broad Institute Genomics Platform"/>
            <consortium name="The Broad Institute Genome Sequencing Center for Infectious Disease"/>
            <person name="Wu L."/>
            <person name="Ma J."/>
        </authorList>
    </citation>
    <scope>NUCLEOTIDE SEQUENCE [LARGE SCALE GENOMIC DNA]</scope>
    <source>
        <strain evidence="2">JCM 4253</strain>
    </source>
</reference>
<dbReference type="EMBL" id="BNBF01000046">
    <property type="protein sequence ID" value="GHG77501.1"/>
    <property type="molecule type" value="Genomic_DNA"/>
</dbReference>